<evidence type="ECO:0000256" key="2">
    <source>
        <dbReference type="ARBA" id="ARBA00023043"/>
    </source>
</evidence>
<feature type="region of interest" description="Disordered" evidence="4">
    <location>
        <begin position="83"/>
        <end position="113"/>
    </location>
</feature>
<dbReference type="PANTHER" id="PTHR24134">
    <property type="entry name" value="ANKYRIN REPEAT-CONTAINING PROTEIN DDB_G0279043"/>
    <property type="match status" value="1"/>
</dbReference>
<dbReference type="Pfam" id="PF00856">
    <property type="entry name" value="SET"/>
    <property type="match status" value="1"/>
</dbReference>
<dbReference type="Gene3D" id="1.25.40.20">
    <property type="entry name" value="Ankyrin repeat-containing domain"/>
    <property type="match status" value="1"/>
</dbReference>
<dbReference type="SUPFAM" id="SSF48403">
    <property type="entry name" value="Ankyrin repeat"/>
    <property type="match status" value="1"/>
</dbReference>
<organism evidence="6 7">
    <name type="scientific">Legionella massiliensis</name>
    <dbReference type="NCBI Taxonomy" id="1034943"/>
    <lineage>
        <taxon>Bacteria</taxon>
        <taxon>Pseudomonadati</taxon>
        <taxon>Pseudomonadota</taxon>
        <taxon>Gammaproteobacteria</taxon>
        <taxon>Legionellales</taxon>
        <taxon>Legionellaceae</taxon>
        <taxon>Legionella</taxon>
    </lineage>
</organism>
<dbReference type="InterPro" id="IPR036770">
    <property type="entry name" value="Ankyrin_rpt-contain_sf"/>
</dbReference>
<feature type="compositionally biased region" description="Basic and acidic residues" evidence="4">
    <location>
        <begin position="25"/>
        <end position="39"/>
    </location>
</feature>
<dbReference type="EMBL" id="CCSB01000002">
    <property type="protein sequence ID" value="CDZ77592.1"/>
    <property type="molecule type" value="Genomic_DNA"/>
</dbReference>
<gene>
    <name evidence="6" type="ORF">BN59_01876</name>
</gene>
<dbReference type="SMART" id="SM00317">
    <property type="entry name" value="SET"/>
    <property type="match status" value="1"/>
</dbReference>
<dbReference type="eggNOG" id="COG0666">
    <property type="taxonomic scope" value="Bacteria"/>
</dbReference>
<protein>
    <submittedName>
        <fullName evidence="6">Ankyrin repeat protein</fullName>
    </submittedName>
</protein>
<dbReference type="Proteomes" id="UP000044071">
    <property type="component" value="Unassembled WGS sequence"/>
</dbReference>
<sequence>MQDKSKRVRKFPQKFNSFLFQDSESKKLEKSTYSKKEKSPSNANTNTNTNKKRKIDDSENAENLLFFTKTKKRKIEEVVEEISIESTEESSADSIEDSDVEESTDQLGVDQSSESYIPSSIDRTDLVSVRVVDLLKHSGGRGLFAATDIAAGTCIGIYTGDLFSKEEFATFLEENPGTDKSYAMFFGDNVVDAQFNGNFTRYINCSDSQDNLEFKEGYLNYKRVIKVFATKDIKAGQQLLINYNTYDQKASKYYYFLNPEDSSLSAEQLRDQHAASFQQYKMPNALAQFNLKKNEIILTTGLGLVVLEDQSIAKAKPIHRKVDEVSLPFLKKGRGSSVVDFSKTDTFTPLMLACFRGQLANVNWLIKNGANLNQQQNHSGNCPLFLALEGYSKASSAKEKNNFIKIIELLIENQANLKAHDRNDKTFLHKAVSILSTKDFQKIIHLICKQKHINIAELFSYIDEDNNDILTFCLQEKQLAKAGMLLAANHDYFHSYMFGESAIRSSNRKSFTNAIEEYSETELDELGELLSHKYLKIKPSLYTALGFKETEGKRFAL</sequence>
<proteinExistence type="predicted"/>
<keyword evidence="1" id="KW-0677">Repeat</keyword>
<dbReference type="STRING" id="1034943.BN59_01876"/>
<feature type="repeat" description="ANK" evidence="3">
    <location>
        <begin position="345"/>
        <end position="377"/>
    </location>
</feature>
<dbReference type="Gene3D" id="2.170.270.10">
    <property type="entry name" value="SET domain"/>
    <property type="match status" value="1"/>
</dbReference>
<dbReference type="InterPro" id="IPR002110">
    <property type="entry name" value="Ankyrin_rpt"/>
</dbReference>
<dbReference type="RefSeq" id="WP_052403217.1">
    <property type="nucleotide sequence ID" value="NZ_CCVW01000002.1"/>
</dbReference>
<dbReference type="Pfam" id="PF00023">
    <property type="entry name" value="Ank"/>
    <property type="match status" value="1"/>
</dbReference>
<dbReference type="PANTHER" id="PTHR24134:SF9">
    <property type="entry name" value="ANKYRIN REPEAT AND SOCS BOX PROTEIN 8"/>
    <property type="match status" value="1"/>
</dbReference>
<evidence type="ECO:0000256" key="3">
    <source>
        <dbReference type="PROSITE-ProRule" id="PRU00023"/>
    </source>
</evidence>
<dbReference type="AlphaFoldDB" id="A0A078KX29"/>
<dbReference type="PROSITE" id="PS50297">
    <property type="entry name" value="ANK_REP_REGION"/>
    <property type="match status" value="1"/>
</dbReference>
<dbReference type="PROSITE" id="PS50088">
    <property type="entry name" value="ANK_REPEAT"/>
    <property type="match status" value="1"/>
</dbReference>
<evidence type="ECO:0000259" key="5">
    <source>
        <dbReference type="PROSITE" id="PS50280"/>
    </source>
</evidence>
<evidence type="ECO:0000313" key="6">
    <source>
        <dbReference type="EMBL" id="CDZ77592.1"/>
    </source>
</evidence>
<feature type="compositionally biased region" description="Acidic residues" evidence="4">
    <location>
        <begin position="83"/>
        <end position="104"/>
    </location>
</feature>
<reference evidence="6 7" key="1">
    <citation type="submission" date="2014-06" db="EMBL/GenBank/DDBJ databases">
        <authorList>
            <person name="Urmite Genomes Urmite Genomes"/>
        </authorList>
    </citation>
    <scope>NUCLEOTIDE SEQUENCE [LARGE SCALE GENOMIC DNA]</scope>
</reference>
<dbReference type="NCBIfam" id="NF043024">
    <property type="entry name" value="T4SS_AnkI"/>
    <property type="match status" value="1"/>
</dbReference>
<evidence type="ECO:0000256" key="1">
    <source>
        <dbReference type="ARBA" id="ARBA00022737"/>
    </source>
</evidence>
<dbReference type="OrthoDB" id="5653514at2"/>
<name>A0A078KX29_9GAMM</name>
<dbReference type="PROSITE" id="PS50280">
    <property type="entry name" value="SET"/>
    <property type="match status" value="1"/>
</dbReference>
<dbReference type="InterPro" id="IPR001214">
    <property type="entry name" value="SET_dom"/>
</dbReference>
<feature type="domain" description="SET" evidence="5">
    <location>
        <begin position="127"/>
        <end position="244"/>
    </location>
</feature>
<dbReference type="SMART" id="SM00248">
    <property type="entry name" value="ANK"/>
    <property type="match status" value="3"/>
</dbReference>
<feature type="region of interest" description="Disordered" evidence="4">
    <location>
        <begin position="25"/>
        <end position="56"/>
    </location>
</feature>
<dbReference type="InterPro" id="IPR046341">
    <property type="entry name" value="SET_dom_sf"/>
</dbReference>
<accession>A0A078KX29</accession>
<dbReference type="eggNOG" id="COG2940">
    <property type="taxonomic scope" value="Bacteria"/>
</dbReference>
<evidence type="ECO:0000256" key="4">
    <source>
        <dbReference type="SAM" id="MobiDB-lite"/>
    </source>
</evidence>
<keyword evidence="7" id="KW-1185">Reference proteome</keyword>
<keyword evidence="2 3" id="KW-0040">ANK repeat</keyword>
<dbReference type="SUPFAM" id="SSF82199">
    <property type="entry name" value="SET domain"/>
    <property type="match status" value="1"/>
</dbReference>
<evidence type="ECO:0000313" key="7">
    <source>
        <dbReference type="Proteomes" id="UP000044071"/>
    </source>
</evidence>